<comment type="caution">
    <text evidence="2">The sequence shown here is derived from an EMBL/GenBank/DDBJ whole genome shotgun (WGS) entry which is preliminary data.</text>
</comment>
<organism evidence="2 3">
    <name type="scientific">Hohenbuehelia grisea</name>
    <dbReference type="NCBI Taxonomy" id="104357"/>
    <lineage>
        <taxon>Eukaryota</taxon>
        <taxon>Fungi</taxon>
        <taxon>Dikarya</taxon>
        <taxon>Basidiomycota</taxon>
        <taxon>Agaricomycotina</taxon>
        <taxon>Agaricomycetes</taxon>
        <taxon>Agaricomycetidae</taxon>
        <taxon>Agaricales</taxon>
        <taxon>Pleurotineae</taxon>
        <taxon>Pleurotaceae</taxon>
        <taxon>Hohenbuehelia</taxon>
    </lineage>
</organism>
<evidence type="ECO:0000256" key="1">
    <source>
        <dbReference type="SAM" id="MobiDB-lite"/>
    </source>
</evidence>
<gene>
    <name evidence="2" type="ORF">HGRIS_012116</name>
</gene>
<dbReference type="Proteomes" id="UP001556367">
    <property type="component" value="Unassembled WGS sequence"/>
</dbReference>
<proteinExistence type="predicted"/>
<keyword evidence="3" id="KW-1185">Reference proteome</keyword>
<protein>
    <submittedName>
        <fullName evidence="2">Uncharacterized protein</fullName>
    </submittedName>
</protein>
<dbReference type="EMBL" id="JASNQZ010000015">
    <property type="protein sequence ID" value="KAL0945833.1"/>
    <property type="molecule type" value="Genomic_DNA"/>
</dbReference>
<sequence length="329" mass="36035">MCLGSILEPLFAIITGKTPAPFVDSESSSLLATHGQQPGYSAPISRTHLTVESQGNNPFEASPTAGPPNGQPSIDQLRPFLVLTSLYDPTVNLHQRDPVTAMFPSPDRTTELTELVANIGSYSLSFYRSSTHSAHAFEVAFMIIDKPVDFESLLPKAFTKANATVQIIVLTGKKRTDSKTTCPQAVPANFCNGETPSLTHLLLRHCLLHPLSTLGRTVTHLRVEHGADSPYAQTFIYTISSGANLRHLELFEAIPRGISKTVERIRLPRLQSLLIATKGGKADIESFKHFFRILTAPRGIPIKVVCTEPGRQLGFADQVRVVMEAWRLS</sequence>
<evidence type="ECO:0000313" key="3">
    <source>
        <dbReference type="Proteomes" id="UP001556367"/>
    </source>
</evidence>
<accession>A0ABR3IRC5</accession>
<feature type="region of interest" description="Disordered" evidence="1">
    <location>
        <begin position="53"/>
        <end position="73"/>
    </location>
</feature>
<evidence type="ECO:0000313" key="2">
    <source>
        <dbReference type="EMBL" id="KAL0945833.1"/>
    </source>
</evidence>
<name>A0ABR3IRC5_9AGAR</name>
<reference evidence="3" key="1">
    <citation type="submission" date="2024-06" db="EMBL/GenBank/DDBJ databases">
        <title>Multi-omics analyses provide insights into the biosynthesis of the anticancer antibiotic pleurotin in Hohenbuehelia grisea.</title>
        <authorList>
            <person name="Weaver J.A."/>
            <person name="Alberti F."/>
        </authorList>
    </citation>
    <scope>NUCLEOTIDE SEQUENCE [LARGE SCALE GENOMIC DNA]</scope>
    <source>
        <strain evidence="3">T-177</strain>
    </source>
</reference>